<dbReference type="InterPro" id="IPR001789">
    <property type="entry name" value="Sig_transdc_resp-reg_receiver"/>
</dbReference>
<dbReference type="InterPro" id="IPR041657">
    <property type="entry name" value="HTH_17"/>
</dbReference>
<evidence type="ECO:0000259" key="3">
    <source>
        <dbReference type="PROSITE" id="PS50110"/>
    </source>
</evidence>
<feature type="modified residue" description="4-aspartylphosphate" evidence="2">
    <location>
        <position position="139"/>
    </location>
</feature>
<dbReference type="GO" id="GO:0000160">
    <property type="term" value="P:phosphorelay signal transduction system"/>
    <property type="evidence" value="ECO:0007669"/>
    <property type="project" value="InterPro"/>
</dbReference>
<dbReference type="InterPro" id="IPR009061">
    <property type="entry name" value="DNA-bd_dom_put_sf"/>
</dbReference>
<dbReference type="PROSITE" id="PS50110">
    <property type="entry name" value="RESPONSE_REGULATORY"/>
    <property type="match status" value="1"/>
</dbReference>
<dbReference type="InterPro" id="IPR011006">
    <property type="entry name" value="CheY-like_superfamily"/>
</dbReference>
<evidence type="ECO:0000256" key="2">
    <source>
        <dbReference type="PROSITE-ProRule" id="PRU00169"/>
    </source>
</evidence>
<protein>
    <submittedName>
        <fullName evidence="4">Excisionase family DNA-binding protein</fullName>
    </submittedName>
</protein>
<proteinExistence type="predicted"/>
<dbReference type="SMART" id="SM00448">
    <property type="entry name" value="REC"/>
    <property type="match status" value="1"/>
</dbReference>
<dbReference type="Gene3D" id="1.10.1660.10">
    <property type="match status" value="1"/>
</dbReference>
<dbReference type="SUPFAM" id="SSF52172">
    <property type="entry name" value="CheY-like"/>
    <property type="match status" value="1"/>
</dbReference>
<dbReference type="Pfam" id="PF00072">
    <property type="entry name" value="Response_reg"/>
    <property type="match status" value="1"/>
</dbReference>
<evidence type="ECO:0000256" key="1">
    <source>
        <dbReference type="ARBA" id="ARBA00022553"/>
    </source>
</evidence>
<dbReference type="EMBL" id="JAAGRN010000002">
    <property type="protein sequence ID" value="NDY82218.1"/>
    <property type="molecule type" value="Genomic_DNA"/>
</dbReference>
<dbReference type="PANTHER" id="PTHR44591:SF3">
    <property type="entry name" value="RESPONSE REGULATORY DOMAIN-CONTAINING PROTEIN"/>
    <property type="match status" value="1"/>
</dbReference>
<dbReference type="InterPro" id="IPR050595">
    <property type="entry name" value="Bact_response_regulator"/>
</dbReference>
<dbReference type="SUPFAM" id="SSF46955">
    <property type="entry name" value="Putative DNA-binding domain"/>
    <property type="match status" value="1"/>
</dbReference>
<dbReference type="PANTHER" id="PTHR44591">
    <property type="entry name" value="STRESS RESPONSE REGULATOR PROTEIN 1"/>
    <property type="match status" value="1"/>
</dbReference>
<dbReference type="NCBIfam" id="TIGR01764">
    <property type="entry name" value="excise"/>
    <property type="match status" value="1"/>
</dbReference>
<dbReference type="Pfam" id="PF12728">
    <property type="entry name" value="HTH_17"/>
    <property type="match status" value="1"/>
</dbReference>
<keyword evidence="4" id="KW-0238">DNA-binding</keyword>
<sequence>MTSSQDPSNQTPEYLSTIEVAQMLGLAVRSVQLMVDRGELEAWRTSGGHRRIVHESVMRWLASRQRDPMGNSSQTSHTHAGTKPKECKILLIEDSAHFQNLVALLIKQHFPNASLHLASDGISGLTKFGQIQPDFLLVDILLPGIDGAALISTLKSDPQFARCKLIIVTGLNKGQLLPYEFALKGLPVIHKTNLVNELVPLLNTQIVQHLST</sequence>
<dbReference type="RefSeq" id="WP_163651537.1">
    <property type="nucleotide sequence ID" value="NZ_JAAGRN010000002.1"/>
</dbReference>
<dbReference type="CDD" id="cd00156">
    <property type="entry name" value="REC"/>
    <property type="match status" value="1"/>
</dbReference>
<name>A0A6B2QX42_9BURK</name>
<accession>A0A6B2QX42</accession>
<organism evidence="4">
    <name type="scientific">Sheuella amnicola</name>
    <dbReference type="NCBI Taxonomy" id="2707330"/>
    <lineage>
        <taxon>Bacteria</taxon>
        <taxon>Pseudomonadati</taxon>
        <taxon>Pseudomonadota</taxon>
        <taxon>Betaproteobacteria</taxon>
        <taxon>Burkholderiales</taxon>
        <taxon>Alcaligenaceae</taxon>
        <taxon>Sheuella</taxon>
    </lineage>
</organism>
<keyword evidence="1 2" id="KW-0597">Phosphoprotein</keyword>
<dbReference type="InterPro" id="IPR010093">
    <property type="entry name" value="SinI_DNA-bd"/>
</dbReference>
<reference evidence="4" key="1">
    <citation type="submission" date="2020-02" db="EMBL/GenBank/DDBJ databases">
        <authorList>
            <person name="Chen W.-M."/>
        </authorList>
    </citation>
    <scope>NUCLEOTIDE SEQUENCE</scope>
    <source>
        <strain evidence="4">NBD-18</strain>
    </source>
</reference>
<feature type="domain" description="Response regulatory" evidence="3">
    <location>
        <begin position="88"/>
        <end position="206"/>
    </location>
</feature>
<gene>
    <name evidence="4" type="ORF">G3I67_03135</name>
</gene>
<dbReference type="GO" id="GO:0003677">
    <property type="term" value="F:DNA binding"/>
    <property type="evidence" value="ECO:0007669"/>
    <property type="project" value="UniProtKB-KW"/>
</dbReference>
<dbReference type="AlphaFoldDB" id="A0A6B2QX42"/>
<dbReference type="Gene3D" id="3.40.50.2300">
    <property type="match status" value="1"/>
</dbReference>
<comment type="caution">
    <text evidence="4">The sequence shown here is derived from an EMBL/GenBank/DDBJ whole genome shotgun (WGS) entry which is preliminary data.</text>
</comment>
<evidence type="ECO:0000313" key="4">
    <source>
        <dbReference type="EMBL" id="NDY82218.1"/>
    </source>
</evidence>